<keyword evidence="1" id="KW-1133">Transmembrane helix</keyword>
<dbReference type="EMBL" id="PISP01000001">
    <property type="protein sequence ID" value="PKD45011.1"/>
    <property type="molecule type" value="Genomic_DNA"/>
</dbReference>
<dbReference type="Proteomes" id="UP000233398">
    <property type="component" value="Unassembled WGS sequence"/>
</dbReference>
<keyword evidence="1" id="KW-0472">Membrane</keyword>
<keyword evidence="1" id="KW-0812">Transmembrane</keyword>
<dbReference type="RefSeq" id="WP_101072363.1">
    <property type="nucleotide sequence ID" value="NZ_PISP01000001.1"/>
</dbReference>
<feature type="transmembrane region" description="Helical" evidence="1">
    <location>
        <begin position="20"/>
        <end position="37"/>
    </location>
</feature>
<comment type="caution">
    <text evidence="2">The sequence shown here is derived from an EMBL/GenBank/DDBJ whole genome shotgun (WGS) entry which is preliminary data.</text>
</comment>
<name>A0A2N0VLJ1_9BACT</name>
<keyword evidence="3" id="KW-1185">Reference proteome</keyword>
<evidence type="ECO:0000313" key="3">
    <source>
        <dbReference type="Proteomes" id="UP000233398"/>
    </source>
</evidence>
<accession>A0A2N0VLJ1</accession>
<gene>
    <name evidence="2" type="ORF">CWD77_06025</name>
</gene>
<proteinExistence type="predicted"/>
<protein>
    <submittedName>
        <fullName evidence="2">Uncharacterized protein</fullName>
    </submittedName>
</protein>
<dbReference type="OrthoDB" id="2781053at2"/>
<organism evidence="2 3">
    <name type="scientific">Rhodohalobacter barkolensis</name>
    <dbReference type="NCBI Taxonomy" id="2053187"/>
    <lineage>
        <taxon>Bacteria</taxon>
        <taxon>Pseudomonadati</taxon>
        <taxon>Balneolota</taxon>
        <taxon>Balneolia</taxon>
        <taxon>Balneolales</taxon>
        <taxon>Balneolaceae</taxon>
        <taxon>Rhodohalobacter</taxon>
    </lineage>
</organism>
<dbReference type="AlphaFoldDB" id="A0A2N0VLJ1"/>
<reference evidence="2 3" key="1">
    <citation type="submission" date="2017-11" db="EMBL/GenBank/DDBJ databases">
        <title>Rhodohalobacter 15182 sp. nov., isolated from a salt lake.</title>
        <authorList>
            <person name="Han S."/>
        </authorList>
    </citation>
    <scope>NUCLEOTIDE SEQUENCE [LARGE SCALE GENOMIC DNA]</scope>
    <source>
        <strain evidence="2 3">15182</strain>
    </source>
</reference>
<sequence>MLFNTLSVLKKNDNSTHQPFQFSYLTILGLITALLLITGCDLTDSDQDATIFETDFRSENTDWDPFYTGYTVSDEENMEFDNGIKPLPEPLNSSENGYYITALNRSDNVKMLLRNRIDGLDPNTTYSVRFTVRFATEEPSGCAGVGGAPGEAVKVIADASEVRPEPIIENEGDDGYYLLNIQYMGDSQEWYQNAIMGNIANSRECEDGEEFEIKEVTSGLSHSTVTTNENGEAWLMFGTRSGFEGQTELYYTYFKAEFRK</sequence>
<evidence type="ECO:0000256" key="1">
    <source>
        <dbReference type="SAM" id="Phobius"/>
    </source>
</evidence>
<evidence type="ECO:0000313" key="2">
    <source>
        <dbReference type="EMBL" id="PKD45011.1"/>
    </source>
</evidence>